<dbReference type="InterPro" id="IPR013762">
    <property type="entry name" value="Integrase-like_cat_sf"/>
</dbReference>
<dbReference type="KEGG" id="ppel:H6H00_23320"/>
<proteinExistence type="predicted"/>
<evidence type="ECO:0000256" key="1">
    <source>
        <dbReference type="ARBA" id="ARBA00023125"/>
    </source>
</evidence>
<sequence>MLPAVPQTDDWPGVPDPDALREQLLGWLSQYANAGTRRTYAYALGLPTSWVDPVTAPSARRRPPAAATGPLHDLAWFRWCARRGLDPRAATGTEVTAWLHALDAAGAQRRTRQRMLSTVSALYAHLTETGVVAANPAALNRARLGLSTGARDASPTVRLTAAQLRALLVSAAELHYTRDPRTAALYARRAVAFVALLTLGLRISELVGLDRSDLYRTGGEEVLRVLGKGGLHREVYLTAPVRDALVAYLAERDRVSGGAAPARRGTGAAAASPMIATRDGGRCSRIDLYTLLRRIAAGAGPELDGVADRVHPHALRHAYVTIALENDARIQHVQADVGHASIATTQHYDRGLRSRRTTAADVVAAAITGP</sequence>
<accession>A0A7G7ME66</accession>
<dbReference type="RefSeq" id="WP_185717836.1">
    <property type="nucleotide sequence ID" value="NZ_BAAAWI010000001.1"/>
</dbReference>
<dbReference type="InterPro" id="IPR002104">
    <property type="entry name" value="Integrase_catalytic"/>
</dbReference>
<dbReference type="Pfam" id="PF00589">
    <property type="entry name" value="Phage_integrase"/>
    <property type="match status" value="1"/>
</dbReference>
<feature type="domain" description="Tyr recombinase" evidence="4">
    <location>
        <begin position="154"/>
        <end position="361"/>
    </location>
</feature>
<dbReference type="GO" id="GO:0003677">
    <property type="term" value="F:DNA binding"/>
    <property type="evidence" value="ECO:0007669"/>
    <property type="project" value="UniProtKB-UniRule"/>
</dbReference>
<dbReference type="PROSITE" id="PS51898">
    <property type="entry name" value="TYR_RECOMBINASE"/>
    <property type="match status" value="1"/>
</dbReference>
<evidence type="ECO:0000256" key="3">
    <source>
        <dbReference type="PROSITE-ProRule" id="PRU01248"/>
    </source>
</evidence>
<evidence type="ECO:0000256" key="2">
    <source>
        <dbReference type="ARBA" id="ARBA00023172"/>
    </source>
</evidence>
<dbReference type="PANTHER" id="PTHR30349">
    <property type="entry name" value="PHAGE INTEGRASE-RELATED"/>
    <property type="match status" value="1"/>
</dbReference>
<evidence type="ECO:0000259" key="4">
    <source>
        <dbReference type="PROSITE" id="PS51898"/>
    </source>
</evidence>
<dbReference type="Gene3D" id="1.10.443.10">
    <property type="entry name" value="Intergrase catalytic core"/>
    <property type="match status" value="1"/>
</dbReference>
<dbReference type="Proteomes" id="UP000515728">
    <property type="component" value="Chromosome"/>
</dbReference>
<dbReference type="InterPro" id="IPR010998">
    <property type="entry name" value="Integrase_recombinase_N"/>
</dbReference>
<reference evidence="6 7" key="1">
    <citation type="submission" date="2020-08" db="EMBL/GenBank/DDBJ databases">
        <authorList>
            <person name="Mo P."/>
        </authorList>
    </citation>
    <scope>NUCLEOTIDE SEQUENCE [LARGE SCALE GENOMIC DNA]</scope>
    <source>
        <strain evidence="6 7">CGMCC 4.1532</strain>
    </source>
</reference>
<dbReference type="GO" id="GO:0015074">
    <property type="term" value="P:DNA integration"/>
    <property type="evidence" value="ECO:0007669"/>
    <property type="project" value="InterPro"/>
</dbReference>
<feature type="domain" description="Core-binding (CB)" evidence="5">
    <location>
        <begin position="18"/>
        <end position="127"/>
    </location>
</feature>
<dbReference type="GO" id="GO:0006310">
    <property type="term" value="P:DNA recombination"/>
    <property type="evidence" value="ECO:0007669"/>
    <property type="project" value="UniProtKB-KW"/>
</dbReference>
<keyword evidence="7" id="KW-1185">Reference proteome</keyword>
<name>A0A7G7ME66_9PSEU</name>
<dbReference type="SUPFAM" id="SSF56349">
    <property type="entry name" value="DNA breaking-rejoining enzymes"/>
    <property type="match status" value="1"/>
</dbReference>
<evidence type="ECO:0000313" key="6">
    <source>
        <dbReference type="EMBL" id="QNG51077.1"/>
    </source>
</evidence>
<dbReference type="PROSITE" id="PS51900">
    <property type="entry name" value="CB"/>
    <property type="match status" value="1"/>
</dbReference>
<keyword evidence="2" id="KW-0233">DNA recombination</keyword>
<protein>
    <submittedName>
        <fullName evidence="6">Tyrosine-type recombinase/integrase</fullName>
    </submittedName>
</protein>
<evidence type="ECO:0000259" key="5">
    <source>
        <dbReference type="PROSITE" id="PS51900"/>
    </source>
</evidence>
<evidence type="ECO:0000313" key="7">
    <source>
        <dbReference type="Proteomes" id="UP000515728"/>
    </source>
</evidence>
<dbReference type="EMBL" id="CP060131">
    <property type="protein sequence ID" value="QNG51077.1"/>
    <property type="molecule type" value="Genomic_DNA"/>
</dbReference>
<dbReference type="AlphaFoldDB" id="A0A7G7ME66"/>
<dbReference type="InterPro" id="IPR050090">
    <property type="entry name" value="Tyrosine_recombinase_XerCD"/>
</dbReference>
<dbReference type="PANTHER" id="PTHR30349:SF81">
    <property type="entry name" value="TYROSINE RECOMBINASE XERC"/>
    <property type="match status" value="1"/>
</dbReference>
<dbReference type="InterPro" id="IPR011010">
    <property type="entry name" value="DNA_brk_join_enz"/>
</dbReference>
<gene>
    <name evidence="6" type="ORF">H6H00_23320</name>
</gene>
<organism evidence="6 7">
    <name type="scientific">Pseudonocardia petroleophila</name>
    <dbReference type="NCBI Taxonomy" id="37331"/>
    <lineage>
        <taxon>Bacteria</taxon>
        <taxon>Bacillati</taxon>
        <taxon>Actinomycetota</taxon>
        <taxon>Actinomycetes</taxon>
        <taxon>Pseudonocardiales</taxon>
        <taxon>Pseudonocardiaceae</taxon>
        <taxon>Pseudonocardia</taxon>
    </lineage>
</organism>
<dbReference type="Gene3D" id="1.10.150.130">
    <property type="match status" value="1"/>
</dbReference>
<dbReference type="InterPro" id="IPR044068">
    <property type="entry name" value="CB"/>
</dbReference>
<keyword evidence="1 3" id="KW-0238">DNA-binding</keyword>